<dbReference type="InterPro" id="IPR006311">
    <property type="entry name" value="TAT_signal"/>
</dbReference>
<name>A0A5B8U993_9ACTN</name>
<feature type="signal peptide" evidence="1">
    <location>
        <begin position="1"/>
        <end position="34"/>
    </location>
</feature>
<dbReference type="PROSITE" id="PS51318">
    <property type="entry name" value="TAT"/>
    <property type="match status" value="1"/>
</dbReference>
<dbReference type="Pfam" id="PF11288">
    <property type="entry name" value="DUF3089"/>
    <property type="match status" value="1"/>
</dbReference>
<protein>
    <submittedName>
        <fullName evidence="2">DUF3089 domain-containing protein</fullName>
    </submittedName>
</protein>
<feature type="chain" id="PRO_5023013241" evidence="1">
    <location>
        <begin position="35"/>
        <end position="385"/>
    </location>
</feature>
<dbReference type="EMBL" id="CP042430">
    <property type="protein sequence ID" value="QEC49358.1"/>
    <property type="molecule type" value="Genomic_DNA"/>
</dbReference>
<organism evidence="2 3">
    <name type="scientific">Baekduia soli</name>
    <dbReference type="NCBI Taxonomy" id="496014"/>
    <lineage>
        <taxon>Bacteria</taxon>
        <taxon>Bacillati</taxon>
        <taxon>Actinomycetota</taxon>
        <taxon>Thermoleophilia</taxon>
        <taxon>Solirubrobacterales</taxon>
        <taxon>Baekduiaceae</taxon>
        <taxon>Baekduia</taxon>
    </lineage>
</organism>
<evidence type="ECO:0000256" key="1">
    <source>
        <dbReference type="SAM" id="SignalP"/>
    </source>
</evidence>
<reference evidence="2 3" key="1">
    <citation type="journal article" date="2018" name="J. Microbiol.">
        <title>Baekduia soli gen. nov., sp. nov., a novel bacterium isolated from the soil of Baekdu Mountain and proposal of a novel family name, Baekduiaceae fam. nov.</title>
        <authorList>
            <person name="An D.S."/>
            <person name="Siddiqi M.Z."/>
            <person name="Kim K.H."/>
            <person name="Yu H.S."/>
            <person name="Im W.T."/>
        </authorList>
    </citation>
    <scope>NUCLEOTIDE SEQUENCE [LARGE SCALE GENOMIC DNA]</scope>
    <source>
        <strain evidence="2 3">BR7-21</strain>
    </source>
</reference>
<keyword evidence="1" id="KW-0732">Signal</keyword>
<keyword evidence="3" id="KW-1185">Reference proteome</keyword>
<sequence length="385" mass="39879">MTQGPRRRRTAAAMIATACAAVALGGAGAGGASATTWLCAPGHAGDPCTAGLSTTLADATGATLGTITPPATKAPMIDCFYVYPTVSDQKAPTASLRIDPEQRSIALYQAARYASECRVWAPMYRQITLQGLLQPKTVTKAMQERAYGDVRAAWRDYLAHHNRGRGLVLIGHSQGSFMLRRLVAREIDPKPSVRRRMVSAILLGGNVLVRKGGGVGGDFGHIPACRSATQLGCVIAFSTFNATPPAGALFGRVTGRGFFGRTSTKDLQVLCTNPAALGGGSGLLTSIEPAAPFAPGTIIGAETTQIGLPAPAASTTWVQFDGVYRAACSAAGGAHVLRITGAVPGAPVLRPLADATWGLHLTDANIGLGNLVGIVHREAAAYARR</sequence>
<evidence type="ECO:0000313" key="3">
    <source>
        <dbReference type="Proteomes" id="UP000321805"/>
    </source>
</evidence>
<evidence type="ECO:0000313" key="2">
    <source>
        <dbReference type="EMBL" id="QEC49358.1"/>
    </source>
</evidence>
<proteinExistence type="predicted"/>
<accession>A0A5B8U993</accession>
<dbReference type="OrthoDB" id="9794645at2"/>
<dbReference type="SUPFAM" id="SSF53474">
    <property type="entry name" value="alpha/beta-Hydrolases"/>
    <property type="match status" value="1"/>
</dbReference>
<dbReference type="Proteomes" id="UP000321805">
    <property type="component" value="Chromosome"/>
</dbReference>
<dbReference type="InterPro" id="IPR021440">
    <property type="entry name" value="DUF3089"/>
</dbReference>
<dbReference type="KEGG" id="bsol:FSW04_18450"/>
<dbReference type="RefSeq" id="WP_146921720.1">
    <property type="nucleotide sequence ID" value="NZ_CP042430.1"/>
</dbReference>
<dbReference type="InterPro" id="IPR029058">
    <property type="entry name" value="AB_hydrolase_fold"/>
</dbReference>
<dbReference type="AlphaFoldDB" id="A0A5B8U993"/>
<gene>
    <name evidence="2" type="ORF">FSW04_18450</name>
</gene>